<dbReference type="OrthoDB" id="10068564at2759"/>
<feature type="non-terminal residue" evidence="2">
    <location>
        <position position="1"/>
    </location>
</feature>
<dbReference type="GO" id="GO:0003676">
    <property type="term" value="F:nucleic acid binding"/>
    <property type="evidence" value="ECO:0007669"/>
    <property type="project" value="InterPro"/>
</dbReference>
<accession>A0A9P6GV42</accession>
<reference evidence="2 3" key="1">
    <citation type="journal article" date="2020" name="Genome Biol. Evol.">
        <title>Comparative genomics of strictly vertically transmitted, feminizing microsporidia endosymbionts of amphipod crustaceans.</title>
        <authorList>
            <person name="Cormier A."/>
            <person name="Chebbi M.A."/>
            <person name="Giraud I."/>
            <person name="Wattier R."/>
            <person name="Teixeira M."/>
            <person name="Gilbert C."/>
            <person name="Rigaud T."/>
            <person name="Cordaux R."/>
        </authorList>
    </citation>
    <scope>NUCLEOTIDE SEQUENCE [LARGE SCALE GENOMIC DNA]</scope>
    <source>
        <strain evidence="2 3">Ou3-Ou53</strain>
    </source>
</reference>
<gene>
    <name evidence="2" type="ORF">NGRA_3512</name>
</gene>
<dbReference type="InterPro" id="IPR050951">
    <property type="entry name" value="Retrovirus_Pol_polyprotein"/>
</dbReference>
<dbReference type="AlphaFoldDB" id="A0A9P6GV42"/>
<comment type="caution">
    <text evidence="2">The sequence shown here is derived from an EMBL/GenBank/DDBJ whole genome shotgun (WGS) entry which is preliminary data.</text>
</comment>
<dbReference type="PROSITE" id="PS50994">
    <property type="entry name" value="INTEGRASE"/>
    <property type="match status" value="1"/>
</dbReference>
<dbReference type="GO" id="GO:0005634">
    <property type="term" value="C:nucleus"/>
    <property type="evidence" value="ECO:0007669"/>
    <property type="project" value="UniProtKB-ARBA"/>
</dbReference>
<organism evidence="2 3">
    <name type="scientific">Nosema granulosis</name>
    <dbReference type="NCBI Taxonomy" id="83296"/>
    <lineage>
        <taxon>Eukaryota</taxon>
        <taxon>Fungi</taxon>
        <taxon>Fungi incertae sedis</taxon>
        <taxon>Microsporidia</taxon>
        <taxon>Nosematidae</taxon>
        <taxon>Nosema</taxon>
    </lineage>
</organism>
<dbReference type="InterPro" id="IPR041588">
    <property type="entry name" value="Integrase_H2C2"/>
</dbReference>
<feature type="non-terminal residue" evidence="2">
    <location>
        <position position="272"/>
    </location>
</feature>
<evidence type="ECO:0000313" key="3">
    <source>
        <dbReference type="Proteomes" id="UP000740883"/>
    </source>
</evidence>
<keyword evidence="3" id="KW-1185">Reference proteome</keyword>
<dbReference type="Proteomes" id="UP000740883">
    <property type="component" value="Unassembled WGS sequence"/>
</dbReference>
<protein>
    <recommendedName>
        <fullName evidence="1">Integrase catalytic domain-containing protein</fullName>
    </recommendedName>
</protein>
<feature type="domain" description="Integrase catalytic" evidence="1">
    <location>
        <begin position="57"/>
        <end position="212"/>
    </location>
</feature>
<dbReference type="EMBL" id="SBJO01001320">
    <property type="protein sequence ID" value="KAF9747733.1"/>
    <property type="molecule type" value="Genomic_DNA"/>
</dbReference>
<dbReference type="PANTHER" id="PTHR37984:SF5">
    <property type="entry name" value="PROTEIN NYNRIN-LIKE"/>
    <property type="match status" value="1"/>
</dbReference>
<evidence type="ECO:0000313" key="2">
    <source>
        <dbReference type="EMBL" id="KAF9747733.1"/>
    </source>
</evidence>
<dbReference type="InterPro" id="IPR012337">
    <property type="entry name" value="RNaseH-like_sf"/>
</dbReference>
<name>A0A9P6GV42_9MICR</name>
<dbReference type="InterPro" id="IPR001584">
    <property type="entry name" value="Integrase_cat-core"/>
</dbReference>
<sequence>IVKIHVELNHRGVKGTYYNLKQKYYWPGIKDQIAKVIKECSICSINNRKNTGGCDFVATRKKLEKVALDIMEVEGEKRFILLGIDYFTRKLWGKSLGSKSTEEVIRSLEEWIRNDGFPDELITDNAKEFCSEAFEKWCSENDIKHRKVGVESHRSNGRIERGIRTIREALLKQDKEEERDIKKMLSRAVKGYNNTYHSGIKCTPDEAWLEESADIMIENDIIGEYATRFKKQYRETFIKGQLVRIARKDNLGTKAKSESGRFLGLGIVVLEC</sequence>
<dbReference type="InterPro" id="IPR036397">
    <property type="entry name" value="RNaseH_sf"/>
</dbReference>
<dbReference type="Pfam" id="PF00665">
    <property type="entry name" value="rve"/>
    <property type="match status" value="1"/>
</dbReference>
<dbReference type="Pfam" id="PF17921">
    <property type="entry name" value="Integrase_H2C2"/>
    <property type="match status" value="1"/>
</dbReference>
<dbReference type="SUPFAM" id="SSF53098">
    <property type="entry name" value="Ribonuclease H-like"/>
    <property type="match status" value="1"/>
</dbReference>
<evidence type="ECO:0000259" key="1">
    <source>
        <dbReference type="PROSITE" id="PS50994"/>
    </source>
</evidence>
<proteinExistence type="predicted"/>
<dbReference type="Gene3D" id="3.30.420.10">
    <property type="entry name" value="Ribonuclease H-like superfamily/Ribonuclease H"/>
    <property type="match status" value="1"/>
</dbReference>
<dbReference type="PANTHER" id="PTHR37984">
    <property type="entry name" value="PROTEIN CBG26694"/>
    <property type="match status" value="1"/>
</dbReference>
<dbReference type="GO" id="GO:0015074">
    <property type="term" value="P:DNA integration"/>
    <property type="evidence" value="ECO:0007669"/>
    <property type="project" value="InterPro"/>
</dbReference>
<dbReference type="Gene3D" id="1.10.340.70">
    <property type="match status" value="1"/>
</dbReference>